<sequence>MFGSSLVRAYSATGTKRFPRSFEELPCVPGGLPYLGSFMKLGANPHGWKQPMENLKILQEKYDPQGNGLLRMSSRLMNPKGDGRILAFFDPKDIEIAYKHEGKHPSRGGALAPLVKWRLSRPDIFGETKGVLMEEGEKWHQLRGLVQQDLMRPKSAMQHLDQIQGICQDFLEMLEREMSSSKDGKTVRGLLPHLFNFGFEGSAAIALDKRMGVFRENPHPEVMKQLREIEIVTEMSIDLMMGIPWYQISPFISPKYRKFVRHFDSFAYFAHIDEVKAQIKEKIDKDQLKKSDGISMLEKLILKNGLNSNVPFVMALDMILAGIDTTGASCAFILYHLATNPEKQDILRKELLQHDPHITESSLTKMRYLKACIKESARLTPIVAFHLRLIQEEFTVKGFHVPVDTLALWSSMLSGRNPKYVENPTAFKPERWLRGNETKVDPFVSLPFGHGPRMCVGKRFADIEMQLLTAKFFRSYGWEWIGQRPISTIWQFVNIPDQSLDFRLHQL</sequence>
<dbReference type="CDD" id="cd11054">
    <property type="entry name" value="CYP24A1-like"/>
    <property type="match status" value="1"/>
</dbReference>
<keyword evidence="8 10" id="KW-0503">Monooxygenase</keyword>
<evidence type="ECO:0000256" key="4">
    <source>
        <dbReference type="ARBA" id="ARBA00022617"/>
    </source>
</evidence>
<protein>
    <submittedName>
        <fullName evidence="11">Cytochrome P450 CYP3021A2</fullName>
    </submittedName>
</protein>
<keyword evidence="4 9" id="KW-0349">Heme</keyword>
<accession>A0A088DJW6</accession>
<dbReference type="PRINTS" id="PR00385">
    <property type="entry name" value="P450"/>
</dbReference>
<evidence type="ECO:0000256" key="9">
    <source>
        <dbReference type="PIRSR" id="PIRSR602403-1"/>
    </source>
</evidence>
<dbReference type="InterPro" id="IPR001128">
    <property type="entry name" value="Cyt_P450"/>
</dbReference>
<evidence type="ECO:0000256" key="6">
    <source>
        <dbReference type="ARBA" id="ARBA00023002"/>
    </source>
</evidence>
<reference evidence="11" key="1">
    <citation type="submission" date="2013-09" db="EMBL/GenBank/DDBJ databases">
        <authorList>
            <person name="Lee J.-S."/>
        </authorList>
    </citation>
    <scope>NUCLEOTIDE SEQUENCE</scope>
</reference>
<dbReference type="PANTHER" id="PTHR24279">
    <property type="entry name" value="CYTOCHROME P450"/>
    <property type="match status" value="1"/>
</dbReference>
<evidence type="ECO:0000256" key="1">
    <source>
        <dbReference type="ARBA" id="ARBA00001971"/>
    </source>
</evidence>
<name>A0A088DJW6_TIGJA</name>
<dbReference type="GO" id="GO:0005506">
    <property type="term" value="F:iron ion binding"/>
    <property type="evidence" value="ECO:0007669"/>
    <property type="project" value="InterPro"/>
</dbReference>
<dbReference type="InterPro" id="IPR036396">
    <property type="entry name" value="Cyt_P450_sf"/>
</dbReference>
<dbReference type="GO" id="GO:0016705">
    <property type="term" value="F:oxidoreductase activity, acting on paired donors, with incorporation or reduction of molecular oxygen"/>
    <property type="evidence" value="ECO:0007669"/>
    <property type="project" value="InterPro"/>
</dbReference>
<dbReference type="PRINTS" id="PR00465">
    <property type="entry name" value="EP450IV"/>
</dbReference>
<proteinExistence type="evidence at transcript level"/>
<dbReference type="InterPro" id="IPR017972">
    <property type="entry name" value="Cyt_P450_CS"/>
</dbReference>
<dbReference type="GO" id="GO:0004497">
    <property type="term" value="F:monooxygenase activity"/>
    <property type="evidence" value="ECO:0007669"/>
    <property type="project" value="UniProtKB-KW"/>
</dbReference>
<dbReference type="InterPro" id="IPR002403">
    <property type="entry name" value="Cyt_P450_E_grp-IV"/>
</dbReference>
<dbReference type="GO" id="GO:0005789">
    <property type="term" value="C:endoplasmic reticulum membrane"/>
    <property type="evidence" value="ECO:0007669"/>
    <property type="project" value="UniProtKB-SubCell"/>
</dbReference>
<dbReference type="AlphaFoldDB" id="A0A088DJW6"/>
<organism evidence="11">
    <name type="scientific">Tigriopus japonicus</name>
    <name type="common">Copepod</name>
    <dbReference type="NCBI Taxonomy" id="158387"/>
    <lineage>
        <taxon>Eukaryota</taxon>
        <taxon>Metazoa</taxon>
        <taxon>Ecdysozoa</taxon>
        <taxon>Arthropoda</taxon>
        <taxon>Crustacea</taxon>
        <taxon>Multicrustacea</taxon>
        <taxon>Hexanauplia</taxon>
        <taxon>Copepoda</taxon>
        <taxon>Harpacticoida</taxon>
        <taxon>Harpacticidae</taxon>
        <taxon>Tigriopus</taxon>
    </lineage>
</organism>
<keyword evidence="6 10" id="KW-0560">Oxidoreductase</keyword>
<dbReference type="GO" id="GO:0020037">
    <property type="term" value="F:heme binding"/>
    <property type="evidence" value="ECO:0007669"/>
    <property type="project" value="InterPro"/>
</dbReference>
<evidence type="ECO:0000313" key="11">
    <source>
        <dbReference type="EMBL" id="AIL94173.1"/>
    </source>
</evidence>
<evidence type="ECO:0000256" key="7">
    <source>
        <dbReference type="ARBA" id="ARBA00023004"/>
    </source>
</evidence>
<comment type="similarity">
    <text evidence="3 10">Belongs to the cytochrome P450 family.</text>
</comment>
<comment type="function">
    <text evidence="2">May be involved in the metabolism of insect hormones and in the breakdown of synthetic insecticides.</text>
</comment>
<keyword evidence="5 9" id="KW-0479">Metal-binding</keyword>
<evidence type="ECO:0000256" key="10">
    <source>
        <dbReference type="RuleBase" id="RU000461"/>
    </source>
</evidence>
<evidence type="ECO:0000256" key="3">
    <source>
        <dbReference type="ARBA" id="ARBA00010617"/>
    </source>
</evidence>
<dbReference type="Gene3D" id="1.10.630.10">
    <property type="entry name" value="Cytochrome P450"/>
    <property type="match status" value="1"/>
</dbReference>
<evidence type="ECO:0000256" key="5">
    <source>
        <dbReference type="ARBA" id="ARBA00022723"/>
    </source>
</evidence>
<feature type="binding site" description="axial binding residue" evidence="9">
    <location>
        <position position="455"/>
    </location>
    <ligand>
        <name>heme</name>
        <dbReference type="ChEBI" id="CHEBI:30413"/>
    </ligand>
    <ligandPart>
        <name>Fe</name>
        <dbReference type="ChEBI" id="CHEBI:18248"/>
    </ligandPart>
</feature>
<dbReference type="SUPFAM" id="SSF48264">
    <property type="entry name" value="Cytochrome P450"/>
    <property type="match status" value="1"/>
</dbReference>
<dbReference type="Pfam" id="PF00067">
    <property type="entry name" value="p450"/>
    <property type="match status" value="1"/>
</dbReference>
<reference evidence="11" key="2">
    <citation type="journal article" date="2014" name="Aquat. Toxicol.">
        <title>Crude oil exposure results in oxidative stress-mediated dysfunctional development and reproduction in the copepod Tigriopus japonicus and modulates expression of cytochrome P450 (CYP) genes.</title>
        <authorList>
            <person name="Han J."/>
            <person name="Won E.J."/>
            <person name="Hwang D.S."/>
            <person name="Shin K.H."/>
            <person name="Lee Y.S."/>
            <person name="Leung K.M."/>
            <person name="Lee S.J."/>
            <person name="Lee J.S."/>
        </authorList>
    </citation>
    <scope>NUCLEOTIDE SEQUENCE</scope>
</reference>
<evidence type="ECO:0000256" key="2">
    <source>
        <dbReference type="ARBA" id="ARBA00003690"/>
    </source>
</evidence>
<keyword evidence="7 9" id="KW-0408">Iron</keyword>
<evidence type="ECO:0000256" key="8">
    <source>
        <dbReference type="ARBA" id="ARBA00023033"/>
    </source>
</evidence>
<dbReference type="InterPro" id="IPR050479">
    <property type="entry name" value="CYP11_CYP27_families"/>
</dbReference>
<dbReference type="PANTHER" id="PTHR24279:SF120">
    <property type="entry name" value="CYTOCHROME P450"/>
    <property type="match status" value="1"/>
</dbReference>
<comment type="cofactor">
    <cofactor evidence="1 9">
        <name>heme</name>
        <dbReference type="ChEBI" id="CHEBI:30413"/>
    </cofactor>
</comment>
<gene>
    <name evidence="11" type="primary">CYP3021A2</name>
</gene>
<dbReference type="EMBL" id="KF640019">
    <property type="protein sequence ID" value="AIL94173.1"/>
    <property type="molecule type" value="mRNA"/>
</dbReference>
<dbReference type="PROSITE" id="PS00086">
    <property type="entry name" value="CYTOCHROME_P450"/>
    <property type="match status" value="1"/>
</dbReference>